<evidence type="ECO:0000256" key="6">
    <source>
        <dbReference type="ARBA" id="ARBA00023004"/>
    </source>
</evidence>
<dbReference type="PANTHER" id="PTHR47944:SF4">
    <property type="entry name" value="OS09G0441700 PROTEIN"/>
    <property type="match status" value="1"/>
</dbReference>
<dbReference type="PANTHER" id="PTHR47944">
    <property type="entry name" value="CYTOCHROME P450 98A9"/>
    <property type="match status" value="1"/>
</dbReference>
<dbReference type="KEGG" id="mcha:111021650"/>
<keyword evidence="7" id="KW-0503">Monooxygenase</keyword>
<evidence type="ECO:0000256" key="1">
    <source>
        <dbReference type="ARBA" id="ARBA00001971"/>
    </source>
</evidence>
<evidence type="ECO:0000313" key="9">
    <source>
        <dbReference type="RefSeq" id="XP_022154369.1"/>
    </source>
</evidence>
<keyword evidence="5" id="KW-0560">Oxidoreductase</keyword>
<dbReference type="InterPro" id="IPR001128">
    <property type="entry name" value="Cyt_P450"/>
</dbReference>
<dbReference type="InterPro" id="IPR036396">
    <property type="entry name" value="Cyt_P450_sf"/>
</dbReference>
<keyword evidence="3" id="KW-0349">Heme</keyword>
<dbReference type="Pfam" id="PF00067">
    <property type="entry name" value="p450"/>
    <property type="match status" value="1"/>
</dbReference>
<dbReference type="Proteomes" id="UP000504603">
    <property type="component" value="Unplaced"/>
</dbReference>
<dbReference type="GO" id="GO:0016705">
    <property type="term" value="F:oxidoreductase activity, acting on paired donors, with incorporation or reduction of molecular oxygen"/>
    <property type="evidence" value="ECO:0007669"/>
    <property type="project" value="InterPro"/>
</dbReference>
<dbReference type="Gene3D" id="1.10.630.10">
    <property type="entry name" value="Cytochrome P450"/>
    <property type="match status" value="1"/>
</dbReference>
<comment type="similarity">
    <text evidence="2">Belongs to the cytochrome P450 family.</text>
</comment>
<proteinExistence type="inferred from homology"/>
<dbReference type="RefSeq" id="XP_022154369.1">
    <property type="nucleotide sequence ID" value="XM_022298677.1"/>
</dbReference>
<dbReference type="GO" id="GO:0020037">
    <property type="term" value="F:heme binding"/>
    <property type="evidence" value="ECO:0007669"/>
    <property type="project" value="InterPro"/>
</dbReference>
<dbReference type="AlphaFoldDB" id="A0A6J1DLV4"/>
<gene>
    <name evidence="9" type="primary">LOC111021650</name>
</gene>
<evidence type="ECO:0000256" key="4">
    <source>
        <dbReference type="ARBA" id="ARBA00022723"/>
    </source>
</evidence>
<name>A0A6J1DLV4_MOMCH</name>
<accession>A0A6J1DLV4</accession>
<protein>
    <submittedName>
        <fullName evidence="9">Phenylalanine N-monooxygenase-like</fullName>
    </submittedName>
</protein>
<evidence type="ECO:0000256" key="7">
    <source>
        <dbReference type="ARBA" id="ARBA00023033"/>
    </source>
</evidence>
<keyword evidence="8" id="KW-1185">Reference proteome</keyword>
<keyword evidence="6" id="KW-0408">Iron</keyword>
<reference evidence="9" key="1">
    <citation type="submission" date="2025-08" db="UniProtKB">
        <authorList>
            <consortium name="RefSeq"/>
        </authorList>
    </citation>
    <scope>IDENTIFICATION</scope>
    <source>
        <strain evidence="9">OHB3-1</strain>
    </source>
</reference>
<evidence type="ECO:0000256" key="5">
    <source>
        <dbReference type="ARBA" id="ARBA00023002"/>
    </source>
</evidence>
<dbReference type="SUPFAM" id="SSF48264">
    <property type="entry name" value="Cytochrome P450"/>
    <property type="match status" value="1"/>
</dbReference>
<dbReference type="GO" id="GO:0044550">
    <property type="term" value="P:secondary metabolite biosynthetic process"/>
    <property type="evidence" value="ECO:0007669"/>
    <property type="project" value="UniProtKB-ARBA"/>
</dbReference>
<evidence type="ECO:0000256" key="3">
    <source>
        <dbReference type="ARBA" id="ARBA00022617"/>
    </source>
</evidence>
<dbReference type="PRINTS" id="PR00463">
    <property type="entry name" value="EP450I"/>
</dbReference>
<organism evidence="8 9">
    <name type="scientific">Momordica charantia</name>
    <name type="common">Bitter gourd</name>
    <name type="synonym">Balsam pear</name>
    <dbReference type="NCBI Taxonomy" id="3673"/>
    <lineage>
        <taxon>Eukaryota</taxon>
        <taxon>Viridiplantae</taxon>
        <taxon>Streptophyta</taxon>
        <taxon>Embryophyta</taxon>
        <taxon>Tracheophyta</taxon>
        <taxon>Spermatophyta</taxon>
        <taxon>Magnoliopsida</taxon>
        <taxon>eudicotyledons</taxon>
        <taxon>Gunneridae</taxon>
        <taxon>Pentapetalae</taxon>
        <taxon>rosids</taxon>
        <taxon>fabids</taxon>
        <taxon>Cucurbitales</taxon>
        <taxon>Cucurbitaceae</taxon>
        <taxon>Momordiceae</taxon>
        <taxon>Momordica</taxon>
    </lineage>
</organism>
<dbReference type="GO" id="GO:0004497">
    <property type="term" value="F:monooxygenase activity"/>
    <property type="evidence" value="ECO:0007669"/>
    <property type="project" value="UniProtKB-KW"/>
</dbReference>
<sequence length="442" mass="50891">MAMQAFLFITQFTYQNYAIAMTKTFTFSLLMAFIISLTFSQCYRKSKLSVPRHAALPPGPTPWPFVGCLPEMWTNNTLPHQWIHAIMKQYDTEIACIRLGNTYVIPVTSPQLALEFLKTHDSVFASRPMLDTTKIITRGFLTTALSPLGEQWKKMRKILTSQILNPSTLHQMLAHRTHEADTLLRYIFSLTKSKGAAVVNLRSVTLHYCGNVIRRVLFNRRYYGAGQEDGGPTFEEEEHIQALLALLKYINAFSVSDFIPCLRPFDVDKHQKIVKEGLKVVRKHDEPIVDERVQQWKYGKRKEIEDFLDIFIALKYENGKSLLSIEEIKAEITELQMATIDNPSNAVEWAMAELLNQPKILQKAIEELDRIVERDRLVQEYDIPQLKYLIACVRFIAVLEKESHNLSILLLVLDLLLVLENLSDSIHLHHSMFLMSQIPMSL</sequence>
<dbReference type="OrthoDB" id="2789670at2759"/>
<comment type="cofactor">
    <cofactor evidence="1">
        <name>heme</name>
        <dbReference type="ChEBI" id="CHEBI:30413"/>
    </cofactor>
</comment>
<dbReference type="GeneID" id="111021650"/>
<dbReference type="InterPro" id="IPR002401">
    <property type="entry name" value="Cyt_P450_E_grp-I"/>
</dbReference>
<dbReference type="GO" id="GO:0005506">
    <property type="term" value="F:iron ion binding"/>
    <property type="evidence" value="ECO:0007669"/>
    <property type="project" value="InterPro"/>
</dbReference>
<evidence type="ECO:0000256" key="2">
    <source>
        <dbReference type="ARBA" id="ARBA00010617"/>
    </source>
</evidence>
<keyword evidence="4" id="KW-0479">Metal-binding</keyword>
<evidence type="ECO:0000313" key="8">
    <source>
        <dbReference type="Proteomes" id="UP000504603"/>
    </source>
</evidence>